<comment type="caution">
    <text evidence="3">The sequence shown here is derived from an EMBL/GenBank/DDBJ whole genome shotgun (WGS) entry which is preliminary data.</text>
</comment>
<feature type="signal peptide" evidence="2">
    <location>
        <begin position="1"/>
        <end position="15"/>
    </location>
</feature>
<dbReference type="Proteomes" id="UP001281761">
    <property type="component" value="Unassembled WGS sequence"/>
</dbReference>
<organism evidence="3 4">
    <name type="scientific">Blattamonas nauphoetae</name>
    <dbReference type="NCBI Taxonomy" id="2049346"/>
    <lineage>
        <taxon>Eukaryota</taxon>
        <taxon>Metamonada</taxon>
        <taxon>Preaxostyla</taxon>
        <taxon>Oxymonadida</taxon>
        <taxon>Blattamonas</taxon>
    </lineage>
</organism>
<keyword evidence="4" id="KW-1185">Reference proteome</keyword>
<keyword evidence="1" id="KW-0812">Transmembrane</keyword>
<keyword evidence="1" id="KW-1133">Transmembrane helix</keyword>
<evidence type="ECO:0000256" key="1">
    <source>
        <dbReference type="SAM" id="Phobius"/>
    </source>
</evidence>
<feature type="chain" id="PRO_5046693755" evidence="2">
    <location>
        <begin position="16"/>
        <end position="1182"/>
    </location>
</feature>
<name>A0ABQ9X1I4_9EUKA</name>
<protein>
    <submittedName>
        <fullName evidence="3">Uncharacterized protein</fullName>
    </submittedName>
</protein>
<keyword evidence="1" id="KW-0472">Membrane</keyword>
<keyword evidence="2" id="KW-0732">Signal</keyword>
<evidence type="ECO:0000256" key="2">
    <source>
        <dbReference type="SAM" id="SignalP"/>
    </source>
</evidence>
<evidence type="ECO:0000313" key="3">
    <source>
        <dbReference type="EMBL" id="KAK2945638.1"/>
    </source>
</evidence>
<dbReference type="EMBL" id="JARBJD010000252">
    <property type="protein sequence ID" value="KAK2945638.1"/>
    <property type="molecule type" value="Genomic_DNA"/>
</dbReference>
<evidence type="ECO:0000313" key="4">
    <source>
        <dbReference type="Proteomes" id="UP001281761"/>
    </source>
</evidence>
<accession>A0ABQ9X1I4</accession>
<feature type="transmembrane region" description="Helical" evidence="1">
    <location>
        <begin position="1121"/>
        <end position="1145"/>
    </location>
</feature>
<reference evidence="3 4" key="1">
    <citation type="journal article" date="2022" name="bioRxiv">
        <title>Genomics of Preaxostyla Flagellates Illuminates Evolutionary Transitions and the Path Towards Mitochondrial Loss.</title>
        <authorList>
            <person name="Novak L.V.F."/>
            <person name="Treitli S.C."/>
            <person name="Pyrih J."/>
            <person name="Halakuc P."/>
            <person name="Pipaliya S.V."/>
            <person name="Vacek V."/>
            <person name="Brzon O."/>
            <person name="Soukal P."/>
            <person name="Eme L."/>
            <person name="Dacks J.B."/>
            <person name="Karnkowska A."/>
            <person name="Elias M."/>
            <person name="Hampl V."/>
        </authorList>
    </citation>
    <scope>NUCLEOTIDE SEQUENCE [LARGE SCALE GENOMIC DNA]</scope>
    <source>
        <strain evidence="3">NAU3</strain>
        <tissue evidence="3">Gut</tissue>
    </source>
</reference>
<sequence length="1182" mass="128490">MISLIFVLVFVQCRSYVLMNLSEYTLTIQPDNTTAQDSEQCGTSQIPCKTVEYTCSVRAIDPDIRLWKIRLVKETVCSESKVTLVDKDITVSGDSIECSLYGLANIAPMETVFHVQNSLSLDTLTLTRNRLCGVLTIKNGGDATISNCLLLSDITSPAQWKNGFGSMFVNEDGDLSISNCTLNIITPKQTFCLLSLKGGKTNFGTVEAGTDKLTLLGSQSLINQTGGSLSIKDQKFLNIQRISGAAAILESSSSWEAVILRNVSFNSCSSPIGACSVFISRSTEFTEGSVVFHSVHVHESSTDKLIHIILSGHSLSATVTAESFHNTIPAYVDLTKDHILAFRGRNEAQTTSFPLALFLFPYSEGDVYVSDDCDDHEFCGLKKLPCNTFAFGMRQLHGDQASLVMECDEIVKHSLVAKEGVFSIRNGFEDDIASLVFYKDTKISVPAKATLTIRVIRLKTTINTDNALLHVTGGTLALEETIIELYKLTTEAAVVVDAGAATLRSVELVTTSTTMSCCVLMVNGGTGHFISSKIEGSPESINSANRSFFEHFGGNMRIESSFFRKLQRNEGFGGVVMSVVESGSLSIVDCQFTECMARSGGQVLYIERLHSPFDVGNLMVANCYVPDALNDLTDTFILVGEDFGVPVAGGSFASTLPEYDDIRPADVFRFTGRVSPASTPISLLYFDNAYAEGDLFVKTGYFDHPSCGLKRLPCDTLAYGLERVKGNGKHTVHVEGMLELNTTVYVRQNLHIDTSNTTTITINISQKGSFVVEESASPETTVQIHDLNMVFHASTTDTAIFESRQGHLVFFYVSFHEMVPMDTPIVRVTRGTLTLTEILQLSVGTSTAPTIHTLAGCTAVYITQLLADNVQPGWILIEGAGTRVTIGEILPDWLTRHEFEEQDLCHITTPFVRISNSSVTVTNATFLNANLGAFELVNCTSKFGFLKIHGSSTGSPTFPDMARNVHCTGGSMSVATLVLNSKQPPPMDSLWIEADGGCVVIVAGENVVTPMFVPSLTTWTVRIDGKKLNMQLEGTNLYPCGIQLEIADLSSKNTQHWTPLSDATFTFIFHSSTSLCVEGSTADLPFSPSSLWKGSVVFGADQQARSTAIAIDITGFVSKSLLAVLIAVPTTIVILIIPIVILVCVKLRKRFRDSEWISILDDAEGINTADSEPDQDDHIGIL</sequence>
<proteinExistence type="predicted"/>
<gene>
    <name evidence="3" type="ORF">BLNAU_19435</name>
</gene>